<dbReference type="Gene3D" id="3.80.10.10">
    <property type="entry name" value="Ribonuclease Inhibitor"/>
    <property type="match status" value="1"/>
</dbReference>
<dbReference type="SUPFAM" id="SSF52047">
    <property type="entry name" value="RNI-like"/>
    <property type="match status" value="1"/>
</dbReference>
<sequence length="433" mass="49353">MRALLYQALQKPGNIETLVLDASSAGDLGSFVRMLAVNVSALKSLDISWTPDPLGSQKDFRLASVFTSQEAPRLEKLSFSHCRLALNSPFITSAAASLTALTFSYLSKPLSMTALIALLRTTPRLRHLHLDYATARFPLRPPNNESFNPIPIAHLPELVELDFNSLFVSSSQFFNFVKFPATARVRCDVEDLEPDEFFAGSTSIANSDSNPYWLAHGDPHGWNWMDTLLALWSDTDDMPLCKAQVRKMSGIASFLLGRETAVGNKPLYRLKVVCGRLMDISIELELVMRPREPMRTFTYNSDIDNAHVIVQTALALHEMLPGDQIVELDFEYNYWCRDTELCWWHFFASLMNVRDIRTSSRNLMDVVKKNEHDGSYNDIFSSLRRLTIYNWSIYPSQYLNAPEYNALHGWLSERRTRYGTLEELHVQGFDHSH</sequence>
<keyword evidence="2" id="KW-1185">Reference proteome</keyword>
<reference evidence="2" key="1">
    <citation type="submission" date="2024-06" db="EMBL/GenBank/DDBJ databases">
        <title>Multi-omics analyses provide insights into the biosynthesis of the anticancer antibiotic pleurotin in Hohenbuehelia grisea.</title>
        <authorList>
            <person name="Weaver J.A."/>
            <person name="Alberti F."/>
        </authorList>
    </citation>
    <scope>NUCLEOTIDE SEQUENCE [LARGE SCALE GENOMIC DNA]</scope>
    <source>
        <strain evidence="2">T-177</strain>
    </source>
</reference>
<dbReference type="InterPro" id="IPR032675">
    <property type="entry name" value="LRR_dom_sf"/>
</dbReference>
<dbReference type="Proteomes" id="UP001556367">
    <property type="component" value="Unassembled WGS sequence"/>
</dbReference>
<evidence type="ECO:0000313" key="1">
    <source>
        <dbReference type="EMBL" id="KAL0948913.1"/>
    </source>
</evidence>
<comment type="caution">
    <text evidence="1">The sequence shown here is derived from an EMBL/GenBank/DDBJ whole genome shotgun (WGS) entry which is preliminary data.</text>
</comment>
<protein>
    <submittedName>
        <fullName evidence="1">Uncharacterized protein</fullName>
    </submittedName>
</protein>
<dbReference type="EMBL" id="JASNQZ010000012">
    <property type="protein sequence ID" value="KAL0948913.1"/>
    <property type="molecule type" value="Genomic_DNA"/>
</dbReference>
<name>A0ABR3J078_9AGAR</name>
<proteinExistence type="predicted"/>
<organism evidence="1 2">
    <name type="scientific">Hohenbuehelia grisea</name>
    <dbReference type="NCBI Taxonomy" id="104357"/>
    <lineage>
        <taxon>Eukaryota</taxon>
        <taxon>Fungi</taxon>
        <taxon>Dikarya</taxon>
        <taxon>Basidiomycota</taxon>
        <taxon>Agaricomycotina</taxon>
        <taxon>Agaricomycetes</taxon>
        <taxon>Agaricomycetidae</taxon>
        <taxon>Agaricales</taxon>
        <taxon>Pleurotineae</taxon>
        <taxon>Pleurotaceae</taxon>
        <taxon>Hohenbuehelia</taxon>
    </lineage>
</organism>
<gene>
    <name evidence="1" type="ORF">HGRIS_009022</name>
</gene>
<evidence type="ECO:0000313" key="2">
    <source>
        <dbReference type="Proteomes" id="UP001556367"/>
    </source>
</evidence>
<accession>A0ABR3J078</accession>